<evidence type="ECO:0000313" key="1">
    <source>
        <dbReference type="EMBL" id="MBF4275066.1"/>
    </source>
</evidence>
<accession>A0ABD4KTW1</accession>
<comment type="caution">
    <text evidence="1">The sequence shown here is derived from an EMBL/GenBank/DDBJ whole genome shotgun (WGS) entry which is preliminary data.</text>
</comment>
<sequence length="249" mass="27867">RNSQNVVPLNLTIPYKDSISSKPKQFDVSHLLHLGCNKENEKIDSQAVFIRRFCEKADQYVSNGNSASTVRSNYENLRSYLAFCDAVDVEPFTESGYLKFAGNDGELRHRIKMFSPSKRLWEYNHGDELGIKEVTAASILSSLRNALDWCGVPASDWALLHRGFLGETTPYKGYSEQEEELLVTRLEELFFTLTPQLIAAKENNIPLPEKLPLIINLGSHEEMIQIPTSLDGTWGGTNKNGTNVNTGAA</sequence>
<organism evidence="1 2">
    <name type="scientific">Vibrio anguillarum</name>
    <name type="common">Listonella anguillarum</name>
    <dbReference type="NCBI Taxonomy" id="55601"/>
    <lineage>
        <taxon>Bacteria</taxon>
        <taxon>Pseudomonadati</taxon>
        <taxon>Pseudomonadota</taxon>
        <taxon>Gammaproteobacteria</taxon>
        <taxon>Vibrionales</taxon>
        <taxon>Vibrionaceae</taxon>
        <taxon>Vibrio</taxon>
    </lineage>
</organism>
<protein>
    <recommendedName>
        <fullName evidence="3">Integrase</fullName>
    </recommendedName>
</protein>
<dbReference type="Proteomes" id="UP000722957">
    <property type="component" value="Unassembled WGS sequence"/>
</dbReference>
<name>A0ABD4KTW1_VIBAN</name>
<proteinExistence type="predicted"/>
<evidence type="ECO:0000313" key="2">
    <source>
        <dbReference type="Proteomes" id="UP000722957"/>
    </source>
</evidence>
<evidence type="ECO:0008006" key="3">
    <source>
        <dbReference type="Google" id="ProtNLM"/>
    </source>
</evidence>
<feature type="non-terminal residue" evidence="1">
    <location>
        <position position="1"/>
    </location>
</feature>
<dbReference type="EMBL" id="RDOM01000827">
    <property type="protein sequence ID" value="MBF4275066.1"/>
    <property type="molecule type" value="Genomic_DNA"/>
</dbReference>
<feature type="non-terminal residue" evidence="1">
    <location>
        <position position="249"/>
    </location>
</feature>
<reference evidence="1 2" key="1">
    <citation type="journal article" date="2021" name="PeerJ">
        <title>Analysis of 44 Vibrio anguillarum genomes reveals high genetic diversity.</title>
        <authorList>
            <person name="Hansen M.J."/>
            <person name="Dalsgaard I."/>
        </authorList>
    </citation>
    <scope>NUCLEOTIDE SEQUENCE [LARGE SCALE GENOMIC DNA]</scope>
    <source>
        <strain evidence="1 2">17-16730-2A</strain>
    </source>
</reference>
<gene>
    <name evidence="1" type="ORF">EAY07_24275</name>
</gene>
<dbReference type="AlphaFoldDB" id="A0ABD4KTW1"/>